<dbReference type="GO" id="GO:0009279">
    <property type="term" value="C:cell outer membrane"/>
    <property type="evidence" value="ECO:0007669"/>
    <property type="project" value="TreeGrafter"/>
</dbReference>
<protein>
    <recommendedName>
        <fullName evidence="4">Lipopolysaccharide export system protein LptA</fullName>
    </recommendedName>
</protein>
<gene>
    <name evidence="4 7" type="primary">lptA</name>
    <name evidence="7" type="ORF">DENOEST_2758</name>
</gene>
<keyword evidence="3 4" id="KW-0574">Periplasm</keyword>
<dbReference type="OrthoDB" id="5294855at2"/>
<dbReference type="AlphaFoldDB" id="A0A6S6XYD7"/>
<dbReference type="Proteomes" id="UP000515733">
    <property type="component" value="Chromosome"/>
</dbReference>
<reference evidence="7 8" key="1">
    <citation type="submission" date="2020-03" db="EMBL/GenBank/DDBJ databases">
        <authorList>
            <consortium name="Genoscope - CEA"/>
            <person name="William W."/>
        </authorList>
    </citation>
    <scope>NUCLEOTIDE SEQUENCE [LARGE SCALE GENOMIC DNA]</scope>
    <source>
        <strain evidence="8">DSM 16959</strain>
    </source>
</reference>
<evidence type="ECO:0000256" key="2">
    <source>
        <dbReference type="ARBA" id="ARBA00022729"/>
    </source>
</evidence>
<feature type="chain" id="PRO_5031680681" description="Lipopolysaccharide export system protein LptA" evidence="4">
    <location>
        <begin position="23"/>
        <end position="195"/>
    </location>
</feature>
<dbReference type="GO" id="GO:0043165">
    <property type="term" value="P:Gram-negative-bacterium-type cell outer membrane assembly"/>
    <property type="evidence" value="ECO:0007669"/>
    <property type="project" value="UniProtKB-UniRule"/>
</dbReference>
<organism evidence="7 8">
    <name type="scientific">Denitratisoma oestradiolicum</name>
    <dbReference type="NCBI Taxonomy" id="311182"/>
    <lineage>
        <taxon>Bacteria</taxon>
        <taxon>Pseudomonadati</taxon>
        <taxon>Pseudomonadota</taxon>
        <taxon>Betaproteobacteria</taxon>
        <taxon>Nitrosomonadales</taxon>
        <taxon>Sterolibacteriaceae</taxon>
        <taxon>Denitratisoma</taxon>
    </lineage>
</organism>
<dbReference type="GO" id="GO:0030288">
    <property type="term" value="C:outer membrane-bounded periplasmic space"/>
    <property type="evidence" value="ECO:0007669"/>
    <property type="project" value="TreeGrafter"/>
</dbReference>
<comment type="function">
    <text evidence="4">Involved in the assembly of lipopolysaccharide (LPS). Required for the translocation of LPS from the inner membrane to the outer membrane.</text>
</comment>
<evidence type="ECO:0000256" key="1">
    <source>
        <dbReference type="ARBA" id="ARBA00022448"/>
    </source>
</evidence>
<dbReference type="HAMAP" id="MF_01914">
    <property type="entry name" value="LPS_assembly_LptA"/>
    <property type="match status" value="1"/>
</dbReference>
<evidence type="ECO:0000256" key="4">
    <source>
        <dbReference type="HAMAP-Rule" id="MF_01914"/>
    </source>
</evidence>
<feature type="region of interest" description="Disordered" evidence="5">
    <location>
        <begin position="148"/>
        <end position="195"/>
    </location>
</feature>
<dbReference type="RefSeq" id="WP_145772050.1">
    <property type="nucleotide sequence ID" value="NZ_LR778301.1"/>
</dbReference>
<feature type="domain" description="Organic solvent tolerance-like N-terminal" evidence="6">
    <location>
        <begin position="33"/>
        <end position="145"/>
    </location>
</feature>
<dbReference type="EMBL" id="LR778301">
    <property type="protein sequence ID" value="CAB1369923.1"/>
    <property type="molecule type" value="Genomic_DNA"/>
</dbReference>
<keyword evidence="8" id="KW-1185">Reference proteome</keyword>
<dbReference type="Pfam" id="PF03968">
    <property type="entry name" value="LptD_N"/>
    <property type="match status" value="1"/>
</dbReference>
<dbReference type="GO" id="GO:0017089">
    <property type="term" value="F:glycolipid transfer activity"/>
    <property type="evidence" value="ECO:0007669"/>
    <property type="project" value="TreeGrafter"/>
</dbReference>
<comment type="subunit">
    <text evidence="4">Component of the lipopolysaccharide transport and assembly complex.</text>
</comment>
<evidence type="ECO:0000259" key="6">
    <source>
        <dbReference type="Pfam" id="PF03968"/>
    </source>
</evidence>
<dbReference type="InterPro" id="IPR014340">
    <property type="entry name" value="LptA"/>
</dbReference>
<feature type="compositionally biased region" description="Basic and acidic residues" evidence="5">
    <location>
        <begin position="165"/>
        <end position="182"/>
    </location>
</feature>
<dbReference type="Gene3D" id="2.60.450.10">
    <property type="entry name" value="Lipopolysaccharide (LPS) transport protein A like domain"/>
    <property type="match status" value="1"/>
</dbReference>
<evidence type="ECO:0000256" key="3">
    <source>
        <dbReference type="ARBA" id="ARBA00022764"/>
    </source>
</evidence>
<comment type="subcellular location">
    <subcellularLocation>
        <location evidence="4">Periplasm</location>
    </subcellularLocation>
</comment>
<feature type="signal peptide" evidence="4">
    <location>
        <begin position="1"/>
        <end position="22"/>
    </location>
</feature>
<dbReference type="InterPro" id="IPR005653">
    <property type="entry name" value="OstA-like_N"/>
</dbReference>
<evidence type="ECO:0000313" key="7">
    <source>
        <dbReference type="EMBL" id="CAB1369923.1"/>
    </source>
</evidence>
<dbReference type="PANTHER" id="PTHR36504:SF1">
    <property type="entry name" value="LIPOPOLYSACCHARIDE EXPORT SYSTEM PROTEIN LPTA"/>
    <property type="match status" value="1"/>
</dbReference>
<keyword evidence="2 4" id="KW-0732">Signal</keyword>
<accession>A0A6S6XYD7</accession>
<dbReference type="InterPro" id="IPR052037">
    <property type="entry name" value="LPS_export_LptA"/>
</dbReference>
<evidence type="ECO:0000313" key="8">
    <source>
        <dbReference type="Proteomes" id="UP000515733"/>
    </source>
</evidence>
<dbReference type="KEGG" id="doe:DENOEST_2758"/>
<name>A0A6S6XYD7_9PROT</name>
<dbReference type="GO" id="GO:0001530">
    <property type="term" value="F:lipopolysaccharide binding"/>
    <property type="evidence" value="ECO:0007669"/>
    <property type="project" value="InterPro"/>
</dbReference>
<evidence type="ECO:0000256" key="5">
    <source>
        <dbReference type="SAM" id="MobiDB-lite"/>
    </source>
</evidence>
<comment type="similarity">
    <text evidence="4">Belongs to the LptA family.</text>
</comment>
<proteinExistence type="inferred from homology"/>
<dbReference type="NCBIfam" id="TIGR03002">
    <property type="entry name" value="outer_YhbN_LptA"/>
    <property type="match status" value="1"/>
</dbReference>
<dbReference type="GO" id="GO:0015920">
    <property type="term" value="P:lipopolysaccharide transport"/>
    <property type="evidence" value="ECO:0007669"/>
    <property type="project" value="UniProtKB-UniRule"/>
</dbReference>
<keyword evidence="1 4" id="KW-0813">Transport</keyword>
<dbReference type="PANTHER" id="PTHR36504">
    <property type="entry name" value="LIPOPOLYSACCHARIDE EXPORT SYSTEM PROTEIN LPTA"/>
    <property type="match status" value="1"/>
</dbReference>
<feature type="compositionally biased region" description="Low complexity" evidence="5">
    <location>
        <begin position="183"/>
        <end position="195"/>
    </location>
</feature>
<sequence length="195" mass="21273" precursor="true">MIHHISIVLAGLLLLPALPALAERADRNQPVNLEADRITADDARKIHVFEGKVVLTQGTLTIRADKLVVSQDAEGYQKGIATGGPNGLAHFRQKREGRAEYIEGEAERIEHDAKSEKSEFFLHARVRSGSDEVRGQYVIYDARSETYLVSNGPGGSTLPSTRKQPAPERVRAVIHPKNREESSPSAPVAAPNPAN</sequence>